<evidence type="ECO:0000313" key="3">
    <source>
        <dbReference type="EMBL" id="CAD6448853.1"/>
    </source>
</evidence>
<dbReference type="InterPro" id="IPR036877">
    <property type="entry name" value="SUI1_dom_sf"/>
</dbReference>
<accession>A0A8H2W1V8</accession>
<dbReference type="PROSITE" id="PS50296">
    <property type="entry name" value="SUI1"/>
    <property type="match status" value="1"/>
</dbReference>
<dbReference type="InterPro" id="IPR001950">
    <property type="entry name" value="SUI1"/>
</dbReference>
<dbReference type="EMBL" id="CAJHIA010000032">
    <property type="protein sequence ID" value="CAD6448853.1"/>
    <property type="molecule type" value="Genomic_DNA"/>
</dbReference>
<comment type="caution">
    <text evidence="3">The sequence shown here is derived from an EMBL/GenBank/DDBJ whole genome shotgun (WGS) entry which is preliminary data.</text>
</comment>
<feature type="region of interest" description="Disordered" evidence="1">
    <location>
        <begin position="1"/>
        <end position="27"/>
    </location>
</feature>
<dbReference type="Proteomes" id="UP000624404">
    <property type="component" value="Unassembled WGS sequence"/>
</dbReference>
<feature type="compositionally biased region" description="Low complexity" evidence="1">
    <location>
        <begin position="7"/>
        <end position="26"/>
    </location>
</feature>
<dbReference type="GO" id="GO:0003743">
    <property type="term" value="F:translation initiation factor activity"/>
    <property type="evidence" value="ECO:0007669"/>
    <property type="project" value="InterPro"/>
</dbReference>
<evidence type="ECO:0000256" key="1">
    <source>
        <dbReference type="SAM" id="MobiDB-lite"/>
    </source>
</evidence>
<reference evidence="3" key="1">
    <citation type="submission" date="2020-10" db="EMBL/GenBank/DDBJ databases">
        <authorList>
            <person name="Kusch S."/>
        </authorList>
    </citation>
    <scope>NUCLEOTIDE SEQUENCE</scope>
    <source>
        <strain evidence="3">SwB9</strain>
    </source>
</reference>
<dbReference type="PANTHER" id="PTHR10388">
    <property type="entry name" value="EUKARYOTIC TRANSLATION INITIATION FACTOR SUI1"/>
    <property type="match status" value="1"/>
</dbReference>
<dbReference type="SUPFAM" id="SSF55159">
    <property type="entry name" value="eIF1-like"/>
    <property type="match status" value="1"/>
</dbReference>
<dbReference type="Gene3D" id="3.30.780.10">
    <property type="entry name" value="SUI1-like domain"/>
    <property type="match status" value="1"/>
</dbReference>
<dbReference type="AlphaFoldDB" id="A0A8H2W1V8"/>
<keyword evidence="4" id="KW-1185">Reference proteome</keyword>
<proteinExistence type="predicted"/>
<evidence type="ECO:0000313" key="4">
    <source>
        <dbReference type="Proteomes" id="UP000624404"/>
    </source>
</evidence>
<evidence type="ECO:0000259" key="2">
    <source>
        <dbReference type="PROSITE" id="PS50296"/>
    </source>
</evidence>
<protein>
    <submittedName>
        <fullName evidence="3">Ffab7f62-df45-4e7d-9dad-d336490b7164-CDS</fullName>
    </submittedName>
</protein>
<dbReference type="OrthoDB" id="10248435at2759"/>
<feature type="domain" description="SUI1" evidence="2">
    <location>
        <begin position="68"/>
        <end position="138"/>
    </location>
</feature>
<sequence>MSELKSGSESESGSQTEGSTEITGGSEVKRRCEIENFKSIDPFAEAGKVDLKQNNQVHLRCQQTGGRPKLTKEGKKKPHMLTTVQGLPEIFDMKKVVKFFKKKFACACCIVDDKVFGKVIQIQGDYKEEIFNFLTTKEGLGLSEETIVIHG</sequence>
<gene>
    <name evidence="3" type="ORF">SCLTRI_LOCUS8646</name>
</gene>
<organism evidence="3 4">
    <name type="scientific">Sclerotinia trifoliorum</name>
    <dbReference type="NCBI Taxonomy" id="28548"/>
    <lineage>
        <taxon>Eukaryota</taxon>
        <taxon>Fungi</taxon>
        <taxon>Dikarya</taxon>
        <taxon>Ascomycota</taxon>
        <taxon>Pezizomycotina</taxon>
        <taxon>Leotiomycetes</taxon>
        <taxon>Helotiales</taxon>
        <taxon>Sclerotiniaceae</taxon>
        <taxon>Sclerotinia</taxon>
    </lineage>
</organism>
<name>A0A8H2W1V8_9HELO</name>
<dbReference type="Pfam" id="PF01253">
    <property type="entry name" value="SUI1"/>
    <property type="match status" value="1"/>
</dbReference>